<evidence type="ECO:0000256" key="1">
    <source>
        <dbReference type="SAM" id="MobiDB-lite"/>
    </source>
</evidence>
<dbReference type="Proteomes" id="UP001194696">
    <property type="component" value="Unassembled WGS sequence"/>
</dbReference>
<accession>A0ABQ7JR10</accession>
<feature type="compositionally biased region" description="Basic and acidic residues" evidence="1">
    <location>
        <begin position="657"/>
        <end position="673"/>
    </location>
</feature>
<feature type="compositionally biased region" description="Low complexity" evidence="1">
    <location>
        <begin position="844"/>
        <end position="873"/>
    </location>
</feature>
<feature type="region of interest" description="Disordered" evidence="1">
    <location>
        <begin position="954"/>
        <end position="998"/>
    </location>
</feature>
<evidence type="ECO:0000313" key="3">
    <source>
        <dbReference type="Proteomes" id="UP001194696"/>
    </source>
</evidence>
<dbReference type="EMBL" id="JAAAIM010000893">
    <property type="protein sequence ID" value="KAG0283513.1"/>
    <property type="molecule type" value="Genomic_DNA"/>
</dbReference>
<sequence>MSYDPRSKHHNDHRSGYWGRPNAHTAWFKRKDKYKKDRLSFSSNGFKVKSKDSLLFDSTGYYQDPSSHNDTNDFYRRGRFPRRDIDDYNNRDWPPYDDDDDDDDGRKNTFGRDCRPSLNSEKYDNNRNRRNNNFHDSESHRYDRRGRYGNYSNNDRYDNTSRSPSRVGGRESDLERSKDADKETFIPSERNIRTDYSIHQDGRLYSDLQAHIHPHHHHRSNSDQHQHAIFAARKGTPLSSRWDQEPTNTTRPTAIYQFRTDQSSSLQSPLCSVSPTTDIFRPSKAPKPETMTMPRPPCEERSPSHRPATVLSAASSRSTATSVTTTTAQGGFTNHVQHSHLTTRSTILQEHRRLERVQQKAQTRQLPRPRGCRSSLISTAAETCKALTSLRKQTGIITADISVTDLLGKRSVGRPSKVRLETEDAARLGINRAKLEMKAWEQYSNQQQLQVQGVVKETVITRARHRPDIFKVHGSGRIARLRISAAVTTTSSGSIFRHPQQIHVQRQQEIQPQSTRTLKTRKEWELLRQGQQDISEPKVVAPRRDVLRQILVAPAISPLIKTPKEKLALAKIFLAKPLPPKVIVRTDQPICSLAETNRETQNIEDNDGYLGSTRLECEYRMKGNIMDDELTTKSSPPQADAFSTSYAVPLEHDGRLFDTQRDSSSSEKIDQAHHSNNSRKKIWSGTSTVASTSYSGPMHPPSEIVCPRPMHYVKLAEHSCWKERSPIDLEKQPVTLLDRKPQSGDGDTSFGPRRSILKRKRSLIPSNQRRRVTFANSNPDIEYDSHYAANLSDLAGASLTLPVEVTDTHVLSPSVSPSPPPLAPFTPSSPAPIEEEVVVANKLSTSPASSSASVSSPISPSQGSPLSDSSSLNDDTDSATDCSSITNTSDSAAEVEEARRKVLAHGTNISLESDTALVSNAEGTIVMNAVDKQAEADAARKQAIERIKALPTTHTTQAAEVNRQPNTSLTETFFTPTPDYWNATPDPSQPDDAAAPGN</sequence>
<proteinExistence type="predicted"/>
<keyword evidence="3" id="KW-1185">Reference proteome</keyword>
<feature type="region of interest" description="Disordered" evidence="1">
    <location>
        <begin position="657"/>
        <end position="684"/>
    </location>
</feature>
<feature type="compositionally biased region" description="Polar residues" evidence="1">
    <location>
        <begin position="150"/>
        <end position="164"/>
    </location>
</feature>
<feature type="region of interest" description="Disordered" evidence="1">
    <location>
        <begin position="61"/>
        <end position="192"/>
    </location>
</feature>
<feature type="compositionally biased region" description="Basic and acidic residues" evidence="1">
    <location>
        <begin position="70"/>
        <end position="90"/>
    </location>
</feature>
<feature type="compositionally biased region" description="Basic and acidic residues" evidence="1">
    <location>
        <begin position="104"/>
        <end position="141"/>
    </location>
</feature>
<feature type="compositionally biased region" description="Basic and acidic residues" evidence="1">
    <location>
        <begin position="168"/>
        <end position="192"/>
    </location>
</feature>
<feature type="compositionally biased region" description="Low complexity" evidence="1">
    <location>
        <begin position="266"/>
        <end position="275"/>
    </location>
</feature>
<name>A0ABQ7JR10_9FUNG</name>
<evidence type="ECO:0008006" key="4">
    <source>
        <dbReference type="Google" id="ProtNLM"/>
    </source>
</evidence>
<gene>
    <name evidence="2" type="ORF">BGZ96_012100</name>
</gene>
<reference evidence="2 3" key="1">
    <citation type="journal article" date="2020" name="Fungal Divers.">
        <title>Resolving the Mortierellaceae phylogeny through synthesis of multi-gene phylogenetics and phylogenomics.</title>
        <authorList>
            <person name="Vandepol N."/>
            <person name="Liber J."/>
            <person name="Desiro A."/>
            <person name="Na H."/>
            <person name="Kennedy M."/>
            <person name="Barry K."/>
            <person name="Grigoriev I.V."/>
            <person name="Miller A.N."/>
            <person name="O'Donnell K."/>
            <person name="Stajich J.E."/>
            <person name="Bonito G."/>
        </authorList>
    </citation>
    <scope>NUCLEOTIDE SEQUENCE [LARGE SCALE GENOMIC DNA]</scope>
    <source>
        <strain evidence="2 3">AD045</strain>
    </source>
</reference>
<comment type="caution">
    <text evidence="2">The sequence shown here is derived from an EMBL/GenBank/DDBJ whole genome shotgun (WGS) entry which is preliminary data.</text>
</comment>
<feature type="region of interest" description="Disordered" evidence="1">
    <location>
        <begin position="266"/>
        <end position="305"/>
    </location>
</feature>
<feature type="compositionally biased region" description="Low complexity" evidence="1">
    <location>
        <begin position="983"/>
        <end position="998"/>
    </location>
</feature>
<feature type="compositionally biased region" description="Polar residues" evidence="1">
    <location>
        <begin position="954"/>
        <end position="975"/>
    </location>
</feature>
<evidence type="ECO:0000313" key="2">
    <source>
        <dbReference type="EMBL" id="KAG0283513.1"/>
    </source>
</evidence>
<protein>
    <recommendedName>
        <fullName evidence="4">Btz domain-containing protein</fullName>
    </recommendedName>
</protein>
<feature type="region of interest" description="Disordered" evidence="1">
    <location>
        <begin position="844"/>
        <end position="893"/>
    </location>
</feature>
<organism evidence="2 3">
    <name type="scientific">Linnemannia gamsii</name>
    <dbReference type="NCBI Taxonomy" id="64522"/>
    <lineage>
        <taxon>Eukaryota</taxon>
        <taxon>Fungi</taxon>
        <taxon>Fungi incertae sedis</taxon>
        <taxon>Mucoromycota</taxon>
        <taxon>Mortierellomycotina</taxon>
        <taxon>Mortierellomycetes</taxon>
        <taxon>Mortierellales</taxon>
        <taxon>Mortierellaceae</taxon>
        <taxon>Linnemannia</taxon>
    </lineage>
</organism>
<feature type="region of interest" description="Disordered" evidence="1">
    <location>
        <begin position="1"/>
        <end position="21"/>
    </location>
</feature>
<feature type="compositionally biased region" description="Polar residues" evidence="1">
    <location>
        <begin position="882"/>
        <end position="891"/>
    </location>
</feature>